<gene>
    <name evidence="2" type="ORF">JJL56_21090</name>
</gene>
<dbReference type="EMBL" id="JAEPIV010000013">
    <property type="protein sequence ID" value="MBK4721354.1"/>
    <property type="molecule type" value="Genomic_DNA"/>
</dbReference>
<dbReference type="Proteomes" id="UP000654452">
    <property type="component" value="Unassembled WGS sequence"/>
</dbReference>
<feature type="region of interest" description="Disordered" evidence="1">
    <location>
        <begin position="1"/>
        <end position="46"/>
    </location>
</feature>
<evidence type="ECO:0000256" key="1">
    <source>
        <dbReference type="SAM" id="MobiDB-lite"/>
    </source>
</evidence>
<keyword evidence="3" id="KW-1185">Reference proteome</keyword>
<accession>A0ABS1I363</accession>
<reference evidence="2 3" key="1">
    <citation type="submission" date="2021-01" db="EMBL/GenBank/DDBJ databases">
        <title>Azospirillum sp. YIM DDC1 draft genome.</title>
        <authorList>
            <person name="Wang Y.-X."/>
        </authorList>
    </citation>
    <scope>NUCLEOTIDE SEQUENCE [LARGE SCALE GENOMIC DNA]</scope>
    <source>
        <strain evidence="2 3">YIM DDC1</strain>
    </source>
</reference>
<feature type="compositionally biased region" description="Polar residues" evidence="1">
    <location>
        <begin position="1"/>
        <end position="10"/>
    </location>
</feature>
<evidence type="ECO:0000313" key="3">
    <source>
        <dbReference type="Proteomes" id="UP000654452"/>
    </source>
</evidence>
<dbReference type="RefSeq" id="WP_200486156.1">
    <property type="nucleotide sequence ID" value="NZ_JAEPIV010000013.1"/>
</dbReference>
<proteinExistence type="predicted"/>
<evidence type="ECO:0000313" key="2">
    <source>
        <dbReference type="EMBL" id="MBK4721354.1"/>
    </source>
</evidence>
<feature type="compositionally biased region" description="Low complexity" evidence="1">
    <location>
        <begin position="18"/>
        <end position="39"/>
    </location>
</feature>
<protein>
    <submittedName>
        <fullName evidence="2">Uncharacterized protein</fullName>
    </submittedName>
</protein>
<organism evidence="2 3">
    <name type="scientific">Azospirillum aestuarii</name>
    <dbReference type="NCBI Taxonomy" id="2802052"/>
    <lineage>
        <taxon>Bacteria</taxon>
        <taxon>Pseudomonadati</taxon>
        <taxon>Pseudomonadota</taxon>
        <taxon>Alphaproteobacteria</taxon>
        <taxon>Rhodospirillales</taxon>
        <taxon>Azospirillaceae</taxon>
        <taxon>Azospirillum</taxon>
    </lineage>
</organism>
<sequence length="285" mass="29349">MSVTDITGTTPAAYGVGSAKPAPAKSPDASARGAATAGRGSREDVVSLSPDAVKAMNARSFSITVPPEGGGASGAALPSGIDAAKLNPNYMLARIDYMEKHGDYMEKAFGLLRQTLGLPEDRPFFLGGAGNALLDKIAQKNGLTKPEMPEILRAAGEKDPFEDDSDADAGVIGIGLPNSGKELQVVFSRHDLASISAKAADSLKMVSLTDQNERSGPLLGTIKEGVLGRFTDTRPGQGANLWAVTDGGGPNARVVASVRSVGMDDVAGEVATGLLKNLKELFAKA</sequence>
<name>A0ABS1I363_9PROT</name>
<comment type="caution">
    <text evidence="2">The sequence shown here is derived from an EMBL/GenBank/DDBJ whole genome shotgun (WGS) entry which is preliminary data.</text>
</comment>